<dbReference type="Pfam" id="PF01541">
    <property type="entry name" value="GIY-YIG"/>
    <property type="match status" value="1"/>
</dbReference>
<evidence type="ECO:0000256" key="1">
    <source>
        <dbReference type="ARBA" id="ARBA00022490"/>
    </source>
</evidence>
<keyword evidence="3" id="KW-0228">DNA excision</keyword>
<evidence type="ECO:0000256" key="2">
    <source>
        <dbReference type="ARBA" id="ARBA00022763"/>
    </source>
</evidence>
<feature type="domain" description="GIY-YIG" evidence="7">
    <location>
        <begin position="14"/>
        <end position="92"/>
    </location>
</feature>
<evidence type="ECO:0000256" key="4">
    <source>
        <dbReference type="ARBA" id="ARBA00022881"/>
    </source>
</evidence>
<dbReference type="PANTHER" id="PTHR30562">
    <property type="entry name" value="UVRC/OXIDOREDUCTASE"/>
    <property type="match status" value="1"/>
</dbReference>
<dbReference type="Pfam" id="PF08459">
    <property type="entry name" value="UvrC_RNaseH_dom"/>
    <property type="match status" value="1"/>
</dbReference>
<sequence>MTHGLQKTLQIIPDAPGIYLYYNVDKELIYVGKATSLKHRVKSYFIGKRTSRPIEQMIHEVTHINTIQTDSVLEAVILEANYIKQFLPKYNVDGKDNKSWNYIVITKDQYPRIETFRHHQMKLLSPTEQRKRFAYMFGPYPGLNTKATLKLLRQLFGYSTCTPDATRPCIYYQMQQCLGVCTGEISATEYRRQVIMPLVAFLKGGKKRVIATFERRMKKAAKEKEYEGAARLRDQIARLQRIHDVAILNKSFFTNHSEIGNQKSEIFRVEGYDISNLGATGKVGSMVVAEYGEMKKNEYRKFKIKTV</sequence>
<dbReference type="SMART" id="SM00465">
    <property type="entry name" value="GIYc"/>
    <property type="match status" value="1"/>
</dbReference>
<evidence type="ECO:0000259" key="7">
    <source>
        <dbReference type="PROSITE" id="PS50164"/>
    </source>
</evidence>
<evidence type="ECO:0000256" key="5">
    <source>
        <dbReference type="ARBA" id="ARBA00023204"/>
    </source>
</evidence>
<feature type="non-terminal residue" evidence="9">
    <location>
        <position position="307"/>
    </location>
</feature>
<organism evidence="9 10">
    <name type="scientific">Candidatus Magasanikbacteria bacterium CG10_big_fil_rev_8_21_14_0_10_43_6</name>
    <dbReference type="NCBI Taxonomy" id="1974650"/>
    <lineage>
        <taxon>Bacteria</taxon>
        <taxon>Candidatus Magasanikiibacteriota</taxon>
    </lineage>
</organism>
<dbReference type="PROSITE" id="PS50165">
    <property type="entry name" value="UVRC"/>
    <property type="match status" value="1"/>
</dbReference>
<name>A0A2M6W1G7_9BACT</name>
<evidence type="ECO:0008006" key="11">
    <source>
        <dbReference type="Google" id="ProtNLM"/>
    </source>
</evidence>
<dbReference type="InterPro" id="IPR038476">
    <property type="entry name" value="UvrC_RNase_H_dom_sf"/>
</dbReference>
<dbReference type="FunFam" id="3.40.1440.10:FF:000001">
    <property type="entry name" value="UvrABC system protein C"/>
    <property type="match status" value="1"/>
</dbReference>
<dbReference type="PANTHER" id="PTHR30562:SF1">
    <property type="entry name" value="UVRABC SYSTEM PROTEIN C"/>
    <property type="match status" value="1"/>
</dbReference>
<reference evidence="10" key="1">
    <citation type="submission" date="2017-09" db="EMBL/GenBank/DDBJ databases">
        <title>Depth-based differentiation of microbial function through sediment-hosted aquifers and enrichment of novel symbionts in the deep terrestrial subsurface.</title>
        <authorList>
            <person name="Probst A.J."/>
            <person name="Ladd B."/>
            <person name="Jarett J.K."/>
            <person name="Geller-Mcgrath D.E."/>
            <person name="Sieber C.M.K."/>
            <person name="Emerson J.B."/>
            <person name="Anantharaman K."/>
            <person name="Thomas B.C."/>
            <person name="Malmstrom R."/>
            <person name="Stieglmeier M."/>
            <person name="Klingl A."/>
            <person name="Woyke T."/>
            <person name="Ryan C.M."/>
            <person name="Banfield J.F."/>
        </authorList>
    </citation>
    <scope>NUCLEOTIDE SEQUENCE [LARGE SCALE GENOMIC DNA]</scope>
</reference>
<dbReference type="SUPFAM" id="SSF82771">
    <property type="entry name" value="GIY-YIG endonuclease"/>
    <property type="match status" value="1"/>
</dbReference>
<dbReference type="InterPro" id="IPR035901">
    <property type="entry name" value="GIY-YIG_endonuc_sf"/>
</dbReference>
<evidence type="ECO:0000259" key="8">
    <source>
        <dbReference type="PROSITE" id="PS50165"/>
    </source>
</evidence>
<evidence type="ECO:0000256" key="3">
    <source>
        <dbReference type="ARBA" id="ARBA00022769"/>
    </source>
</evidence>
<dbReference type="AlphaFoldDB" id="A0A2M6W1G7"/>
<gene>
    <name evidence="9" type="ORF">COU33_01940</name>
</gene>
<dbReference type="InterPro" id="IPR047296">
    <property type="entry name" value="GIY-YIG_UvrC_Cho"/>
</dbReference>
<feature type="domain" description="UVR" evidence="6">
    <location>
        <begin position="207"/>
        <end position="242"/>
    </location>
</feature>
<keyword evidence="5" id="KW-0234">DNA repair</keyword>
<protein>
    <recommendedName>
        <fullName evidence="11">Excinuclease ABC subunit C</fullName>
    </recommendedName>
</protein>
<dbReference type="InterPro" id="IPR036876">
    <property type="entry name" value="UVR_dom_sf"/>
</dbReference>
<keyword evidence="4" id="KW-0267">Excision nuclease</keyword>
<dbReference type="GO" id="GO:0006289">
    <property type="term" value="P:nucleotide-excision repair"/>
    <property type="evidence" value="ECO:0007669"/>
    <property type="project" value="InterPro"/>
</dbReference>
<dbReference type="Pfam" id="PF02151">
    <property type="entry name" value="UVR"/>
    <property type="match status" value="1"/>
</dbReference>
<keyword evidence="2" id="KW-0227">DNA damage</keyword>
<dbReference type="EMBL" id="PFBZ01000082">
    <property type="protein sequence ID" value="PIT86654.1"/>
    <property type="molecule type" value="Genomic_DNA"/>
</dbReference>
<dbReference type="InterPro" id="IPR050066">
    <property type="entry name" value="UvrABC_protein_C"/>
</dbReference>
<dbReference type="SUPFAM" id="SSF46600">
    <property type="entry name" value="C-terminal UvrC-binding domain of UvrB"/>
    <property type="match status" value="1"/>
</dbReference>
<dbReference type="InterPro" id="IPR001943">
    <property type="entry name" value="UVR_dom"/>
</dbReference>
<dbReference type="Gene3D" id="3.30.420.340">
    <property type="entry name" value="UvrC, RNAse H endonuclease domain"/>
    <property type="match status" value="1"/>
</dbReference>
<keyword evidence="1" id="KW-0963">Cytoplasm</keyword>
<evidence type="ECO:0000313" key="10">
    <source>
        <dbReference type="Proteomes" id="UP000229362"/>
    </source>
</evidence>
<dbReference type="Gene3D" id="4.10.860.10">
    <property type="entry name" value="UVR domain"/>
    <property type="match status" value="1"/>
</dbReference>
<evidence type="ECO:0000313" key="9">
    <source>
        <dbReference type="EMBL" id="PIT86654.1"/>
    </source>
</evidence>
<dbReference type="GO" id="GO:0009380">
    <property type="term" value="C:excinuclease repair complex"/>
    <property type="evidence" value="ECO:0007669"/>
    <property type="project" value="TreeGrafter"/>
</dbReference>
<dbReference type="InterPro" id="IPR000305">
    <property type="entry name" value="GIY-YIG_endonuc"/>
</dbReference>
<dbReference type="Proteomes" id="UP000229362">
    <property type="component" value="Unassembled WGS sequence"/>
</dbReference>
<dbReference type="Gene3D" id="3.40.1440.10">
    <property type="entry name" value="GIY-YIG endonuclease"/>
    <property type="match status" value="1"/>
</dbReference>
<evidence type="ECO:0000259" key="6">
    <source>
        <dbReference type="PROSITE" id="PS50151"/>
    </source>
</evidence>
<feature type="domain" description="UvrC family homology region profile" evidence="8">
    <location>
        <begin position="232"/>
        <end position="307"/>
    </location>
</feature>
<comment type="caution">
    <text evidence="9">The sequence shown here is derived from an EMBL/GenBank/DDBJ whole genome shotgun (WGS) entry which is preliminary data.</text>
</comment>
<proteinExistence type="predicted"/>
<accession>A0A2M6W1G7</accession>
<dbReference type="GO" id="GO:0009381">
    <property type="term" value="F:excinuclease ABC activity"/>
    <property type="evidence" value="ECO:0007669"/>
    <property type="project" value="InterPro"/>
</dbReference>
<dbReference type="PROSITE" id="PS50164">
    <property type="entry name" value="GIY_YIG"/>
    <property type="match status" value="1"/>
</dbReference>
<dbReference type="CDD" id="cd10434">
    <property type="entry name" value="GIY-YIG_UvrC_Cho"/>
    <property type="match status" value="1"/>
</dbReference>
<dbReference type="PROSITE" id="PS50151">
    <property type="entry name" value="UVR"/>
    <property type="match status" value="1"/>
</dbReference>
<dbReference type="InterPro" id="IPR001162">
    <property type="entry name" value="UvrC_RNase_H_dom"/>
</dbReference>